<dbReference type="Proteomes" id="UP000234681">
    <property type="component" value="Chromosome 1"/>
</dbReference>
<dbReference type="EMBL" id="CH474033">
    <property type="protein sequence ID" value="EDL99841.1"/>
    <property type="molecule type" value="Genomic_DNA"/>
</dbReference>
<accession>A6KB24</accession>
<dbReference type="AlphaFoldDB" id="A6KB24"/>
<protein>
    <submittedName>
        <fullName evidence="1">WD repeat domain 27 (Predicted)</fullName>
    </submittedName>
</protein>
<name>A6KB24_RAT</name>
<evidence type="ECO:0000313" key="2">
    <source>
        <dbReference type="Proteomes" id="UP000234681"/>
    </source>
</evidence>
<gene>
    <name evidence="1" type="primary">Wdr27_predicted</name>
    <name evidence="1" type="ORF">rCG_22985</name>
</gene>
<sequence length="67" mass="7041">MVSIAHSETHMQRQPAPRIVGTAESLCEFTSAKVKASAASSAPLGFIALSLVGNTLHTFFPSLGTRL</sequence>
<evidence type="ECO:0000313" key="1">
    <source>
        <dbReference type="EMBL" id="EDL99841.1"/>
    </source>
</evidence>
<feature type="non-terminal residue" evidence="1">
    <location>
        <position position="67"/>
    </location>
</feature>
<proteinExistence type="predicted"/>
<organism evidence="1 2">
    <name type="scientific">Rattus norvegicus</name>
    <name type="common">Rat</name>
    <dbReference type="NCBI Taxonomy" id="10116"/>
    <lineage>
        <taxon>Eukaryota</taxon>
        <taxon>Metazoa</taxon>
        <taxon>Chordata</taxon>
        <taxon>Craniata</taxon>
        <taxon>Vertebrata</taxon>
        <taxon>Euteleostomi</taxon>
        <taxon>Mammalia</taxon>
        <taxon>Eutheria</taxon>
        <taxon>Euarchontoglires</taxon>
        <taxon>Glires</taxon>
        <taxon>Rodentia</taxon>
        <taxon>Myomorpha</taxon>
        <taxon>Muroidea</taxon>
        <taxon>Muridae</taxon>
        <taxon>Murinae</taxon>
        <taxon>Rattus</taxon>
    </lineage>
</organism>
<reference evidence="1 2" key="1">
    <citation type="submission" date="2005-09" db="EMBL/GenBank/DDBJ databases">
        <authorList>
            <person name="Mural R.J."/>
            <person name="Li P.W."/>
            <person name="Adams M.D."/>
            <person name="Amanatides P.G."/>
            <person name="Baden-Tillson H."/>
            <person name="Barnstead M."/>
            <person name="Chin S.H."/>
            <person name="Dew I."/>
            <person name="Evans C.A."/>
            <person name="Ferriera S."/>
            <person name="Flanigan M."/>
            <person name="Fosler C."/>
            <person name="Glodek A."/>
            <person name="Gu Z."/>
            <person name="Holt R.A."/>
            <person name="Jennings D."/>
            <person name="Kraft C.L."/>
            <person name="Lu F."/>
            <person name="Nguyen T."/>
            <person name="Nusskern D.R."/>
            <person name="Pfannkoch C.M."/>
            <person name="Sitter C."/>
            <person name="Sutton G.G."/>
            <person name="Venter J.C."/>
            <person name="Wang Z."/>
            <person name="Woodage T."/>
            <person name="Zheng X.H."/>
            <person name="Zhong F."/>
        </authorList>
    </citation>
    <scope>NUCLEOTIDE SEQUENCE [LARGE SCALE GENOMIC DNA]</scope>
    <source>
        <strain>BN</strain>
        <strain evidence="2">Sprague-Dawley</strain>
    </source>
</reference>